<sequence length="67" mass="7252">SLHDGYVVNVDCAYTIRSLSIAKASVPDDSLLSEWAHPADVRPTRIPGDNVSILIGANVPEAHWVIE</sequence>
<dbReference type="AlphaFoldDB" id="A0A1S8WN92"/>
<name>A0A1S8WN92_OPIVI</name>
<gene>
    <name evidence="1" type="ORF">X801_08348</name>
</gene>
<dbReference type="Proteomes" id="UP000243686">
    <property type="component" value="Unassembled WGS sequence"/>
</dbReference>
<accession>A0A1S8WN92</accession>
<dbReference type="EMBL" id="KV900766">
    <property type="protein sequence ID" value="OON15844.1"/>
    <property type="molecule type" value="Genomic_DNA"/>
</dbReference>
<evidence type="ECO:0000313" key="1">
    <source>
        <dbReference type="EMBL" id="OON15844.1"/>
    </source>
</evidence>
<evidence type="ECO:0000313" key="2">
    <source>
        <dbReference type="Proteomes" id="UP000243686"/>
    </source>
</evidence>
<protein>
    <submittedName>
        <fullName evidence="1">Uncharacterized protein</fullName>
    </submittedName>
</protein>
<feature type="non-terminal residue" evidence="1">
    <location>
        <position position="1"/>
    </location>
</feature>
<proteinExistence type="predicted"/>
<reference evidence="1 2" key="1">
    <citation type="submission" date="2015-03" db="EMBL/GenBank/DDBJ databases">
        <title>Draft genome of the nematode, Opisthorchis viverrini.</title>
        <authorList>
            <person name="Mitreva M."/>
        </authorList>
    </citation>
    <scope>NUCLEOTIDE SEQUENCE [LARGE SCALE GENOMIC DNA]</scope>
    <source>
        <strain evidence="1">Khon Kaen</strain>
    </source>
</reference>
<organism evidence="1 2">
    <name type="scientific">Opisthorchis viverrini</name>
    <name type="common">Southeast Asian liver fluke</name>
    <dbReference type="NCBI Taxonomy" id="6198"/>
    <lineage>
        <taxon>Eukaryota</taxon>
        <taxon>Metazoa</taxon>
        <taxon>Spiralia</taxon>
        <taxon>Lophotrochozoa</taxon>
        <taxon>Platyhelminthes</taxon>
        <taxon>Trematoda</taxon>
        <taxon>Digenea</taxon>
        <taxon>Opisthorchiida</taxon>
        <taxon>Opisthorchiata</taxon>
        <taxon>Opisthorchiidae</taxon>
        <taxon>Opisthorchis</taxon>
    </lineage>
</organism>
<keyword evidence="2" id="KW-1185">Reference proteome</keyword>